<dbReference type="GO" id="GO:0000182">
    <property type="term" value="F:rDNA binding"/>
    <property type="evidence" value="ECO:0007669"/>
    <property type="project" value="TreeGrafter"/>
</dbReference>
<feature type="region of interest" description="Disordered" evidence="1">
    <location>
        <begin position="763"/>
        <end position="818"/>
    </location>
</feature>
<evidence type="ECO:0000256" key="1">
    <source>
        <dbReference type="SAM" id="MobiDB-lite"/>
    </source>
</evidence>
<dbReference type="AlphaFoldDB" id="A0A1B9GHT6"/>
<dbReference type="PANTHER" id="PTHR28079:SF1">
    <property type="entry name" value="RNA POLYMERASE I-SPECIFIC TRANSCRIPTION INITIATION FACTOR RRN5"/>
    <property type="match status" value="1"/>
</dbReference>
<evidence type="ECO:0000313" key="3">
    <source>
        <dbReference type="Proteomes" id="UP000092666"/>
    </source>
</evidence>
<dbReference type="InterPro" id="IPR039601">
    <property type="entry name" value="Rrn5"/>
</dbReference>
<dbReference type="GO" id="GO:0006361">
    <property type="term" value="P:transcription initiation at RNA polymerase I promoter"/>
    <property type="evidence" value="ECO:0007669"/>
    <property type="project" value="TreeGrafter"/>
</dbReference>
<dbReference type="GO" id="GO:0000500">
    <property type="term" value="C:RNA polymerase I upstream activating factor complex"/>
    <property type="evidence" value="ECO:0007669"/>
    <property type="project" value="InterPro"/>
</dbReference>
<dbReference type="Proteomes" id="UP000092666">
    <property type="component" value="Unassembled WGS sequence"/>
</dbReference>
<name>A0A1B9GHT6_9TREE</name>
<organism evidence="2 3">
    <name type="scientific">Kwoniella heveanensis BCC8398</name>
    <dbReference type="NCBI Taxonomy" id="1296120"/>
    <lineage>
        <taxon>Eukaryota</taxon>
        <taxon>Fungi</taxon>
        <taxon>Dikarya</taxon>
        <taxon>Basidiomycota</taxon>
        <taxon>Agaricomycotina</taxon>
        <taxon>Tremellomycetes</taxon>
        <taxon>Tremellales</taxon>
        <taxon>Cryptococcaceae</taxon>
        <taxon>Kwoniella</taxon>
    </lineage>
</organism>
<feature type="compositionally biased region" description="Basic and acidic residues" evidence="1">
    <location>
        <begin position="527"/>
        <end position="537"/>
    </location>
</feature>
<keyword evidence="3" id="KW-1185">Reference proteome</keyword>
<gene>
    <name evidence="2" type="ORF">I316_07777</name>
</gene>
<accession>A0A1B9GHT6</accession>
<proteinExistence type="predicted"/>
<sequence length="818" mass="91741">MTSQEGSRSTTHRIPNQSSSTWYLRHLDTHIRASRDHVLGETYGVRYQSSYRDTVVPPSNAIWTPEEKSLFFASLRRHSRFRADVIAGEVGTKTEIEVEWYLDLLESGAAQVGQVDANRKVHGKQRARWDGIRSWREGLAPACREVSAGWVVQEESLAEEVMGVVNTKEAQDHREITRTARRSERRALNKVIPLDANFTSHQRKKYLDEHPSTVAMFNRWAVDDWGESIDAGKMSTLNGLLRPDWCEWYSERVRLPSPVRLADGISETDDDDNQHLMAGPIKGDPHGRIANDLRNFQRLSLIPKSERTPAQRRTLAAIVNRRRNREKYRLTKLIQEGMTKEEIQAAGGADAVFASRDHPEDGNQAAEYRQKTVLGGSKAEIKEEGSVNQLKKWGMYDHLLLSGMEVFNYDIMARLTSQIAASSFSDSPSISFPVLRRIHADLVNYLRSLLYNAIVIAEQAHHQRPADQEDEEDGEMTSDHVYQALILAGEDCPAQVVSERLGRIFEDAGEELDSEAGGVDGQEVDDCQERERTRRGESTPPADGDGNKHAGSASDTGADKPINLRRRGYPASLLSQSDTPWHLIASLPQSNSTAPNVGHADEAAAAESELEEAEAGIDFSALSDATTEQEGNDLDEALEVMDKAHDKLCEKGLKNAAKRKRKRKYVSPTTDGGEEEGEAEEVDAVNDGGDVWTSMIVQRMNGKTVRPRLRVEQDYLDLLFSIDNARSKRQYVQRREARYPTTRLRKKAREHKNIKSTAFIIDSDSDSDIDDYDDMSDVENAYVAAADEVEEDEGDQSGSDDEEMAEEGEEDDEERGDP</sequence>
<dbReference type="PANTHER" id="PTHR28079">
    <property type="entry name" value="RNA POLYMERASE I-SPECIFIC TRANSCRIPTION INITIATION FACTOR RRN5"/>
    <property type="match status" value="1"/>
</dbReference>
<evidence type="ECO:0000313" key="2">
    <source>
        <dbReference type="EMBL" id="OCF30576.1"/>
    </source>
</evidence>
<dbReference type="OrthoDB" id="2240312at2759"/>
<feature type="compositionally biased region" description="Acidic residues" evidence="1">
    <location>
        <begin position="787"/>
        <end position="818"/>
    </location>
</feature>
<dbReference type="STRING" id="1296120.A0A1B9GHT6"/>
<feature type="compositionally biased region" description="Acidic residues" evidence="1">
    <location>
        <begin position="672"/>
        <end position="682"/>
    </location>
</feature>
<dbReference type="EMBL" id="KV700146">
    <property type="protein sequence ID" value="OCF30576.1"/>
    <property type="molecule type" value="Genomic_DNA"/>
</dbReference>
<reference evidence="2 3" key="1">
    <citation type="submission" date="2013-07" db="EMBL/GenBank/DDBJ databases">
        <title>The Genome Sequence of Cryptococcus heveanensis BCC8398.</title>
        <authorList>
            <consortium name="The Broad Institute Genome Sequencing Platform"/>
            <person name="Cuomo C."/>
            <person name="Litvintseva A."/>
            <person name="Chen Y."/>
            <person name="Heitman J."/>
            <person name="Sun S."/>
            <person name="Springer D."/>
            <person name="Dromer F."/>
            <person name="Young S.K."/>
            <person name="Zeng Q."/>
            <person name="Gargeya S."/>
            <person name="Fitzgerald M."/>
            <person name="Abouelleil A."/>
            <person name="Alvarado L."/>
            <person name="Berlin A.M."/>
            <person name="Chapman S.B."/>
            <person name="Dewar J."/>
            <person name="Goldberg J."/>
            <person name="Griggs A."/>
            <person name="Gujja S."/>
            <person name="Hansen M."/>
            <person name="Howarth C."/>
            <person name="Imamovic A."/>
            <person name="Larimer J."/>
            <person name="McCowan C."/>
            <person name="Murphy C."/>
            <person name="Pearson M."/>
            <person name="Priest M."/>
            <person name="Roberts A."/>
            <person name="Saif S."/>
            <person name="Shea T."/>
            <person name="Sykes S."/>
            <person name="Wortman J."/>
            <person name="Nusbaum C."/>
            <person name="Birren B."/>
        </authorList>
    </citation>
    <scope>NUCLEOTIDE SEQUENCE [LARGE SCALE GENOMIC DNA]</scope>
    <source>
        <strain evidence="2 3">BCC8398</strain>
    </source>
</reference>
<feature type="region of interest" description="Disordered" evidence="1">
    <location>
        <begin position="509"/>
        <end position="563"/>
    </location>
</feature>
<dbReference type="GO" id="GO:0042790">
    <property type="term" value="P:nucleolar large rRNA transcription by RNA polymerase I"/>
    <property type="evidence" value="ECO:0007669"/>
    <property type="project" value="InterPro"/>
</dbReference>
<feature type="compositionally biased region" description="Acidic residues" evidence="1">
    <location>
        <begin position="763"/>
        <end position="777"/>
    </location>
</feature>
<reference evidence="3" key="2">
    <citation type="submission" date="2013-12" db="EMBL/GenBank/DDBJ databases">
        <title>Evolution of pathogenesis and genome organization in the Tremellales.</title>
        <authorList>
            <person name="Cuomo C."/>
            <person name="Litvintseva A."/>
            <person name="Heitman J."/>
            <person name="Chen Y."/>
            <person name="Sun S."/>
            <person name="Springer D."/>
            <person name="Dromer F."/>
            <person name="Young S."/>
            <person name="Zeng Q."/>
            <person name="Chapman S."/>
            <person name="Gujja S."/>
            <person name="Saif S."/>
            <person name="Birren B."/>
        </authorList>
    </citation>
    <scope>NUCLEOTIDE SEQUENCE [LARGE SCALE GENOMIC DNA]</scope>
    <source>
        <strain evidence="3">BCC8398</strain>
    </source>
</reference>
<dbReference type="GO" id="GO:0001181">
    <property type="term" value="F:RNA polymerase I general transcription initiation factor activity"/>
    <property type="evidence" value="ECO:0007669"/>
    <property type="project" value="TreeGrafter"/>
</dbReference>
<protein>
    <submittedName>
        <fullName evidence="2">Uncharacterized protein</fullName>
    </submittedName>
</protein>
<feature type="region of interest" description="Disordered" evidence="1">
    <location>
        <begin position="659"/>
        <end position="682"/>
    </location>
</feature>